<evidence type="ECO:0000256" key="4">
    <source>
        <dbReference type="ARBA" id="ARBA00023242"/>
    </source>
</evidence>
<evidence type="ECO:0000256" key="3">
    <source>
        <dbReference type="ARBA" id="ARBA00023125"/>
    </source>
</evidence>
<evidence type="ECO:0000259" key="6">
    <source>
        <dbReference type="PROSITE" id="PS50888"/>
    </source>
</evidence>
<feature type="region of interest" description="Disordered" evidence="5">
    <location>
        <begin position="78"/>
        <end position="117"/>
    </location>
</feature>
<dbReference type="AlphaFoldDB" id="A0AAN4ZAV1"/>
<dbReference type="GO" id="GO:0040008">
    <property type="term" value="P:regulation of growth"/>
    <property type="evidence" value="ECO:0007669"/>
    <property type="project" value="UniProtKB-ARBA"/>
</dbReference>
<evidence type="ECO:0000313" key="7">
    <source>
        <dbReference type="EMBL" id="GMR36579.1"/>
    </source>
</evidence>
<feature type="region of interest" description="Disordered" evidence="5">
    <location>
        <begin position="1"/>
        <end position="26"/>
    </location>
</feature>
<evidence type="ECO:0000256" key="5">
    <source>
        <dbReference type="SAM" id="MobiDB-lite"/>
    </source>
</evidence>
<proteinExistence type="predicted"/>
<keyword evidence="4" id="KW-0539">Nucleus</keyword>
<feature type="compositionally biased region" description="Polar residues" evidence="5">
    <location>
        <begin position="1"/>
        <end position="11"/>
    </location>
</feature>
<evidence type="ECO:0000256" key="1">
    <source>
        <dbReference type="ARBA" id="ARBA00004123"/>
    </source>
</evidence>
<dbReference type="SMART" id="SM00353">
    <property type="entry name" value="HLH"/>
    <property type="match status" value="1"/>
</dbReference>
<feature type="non-terminal residue" evidence="7">
    <location>
        <position position="1"/>
    </location>
</feature>
<feature type="compositionally biased region" description="Basic and acidic residues" evidence="5">
    <location>
        <begin position="13"/>
        <end position="24"/>
    </location>
</feature>
<dbReference type="Gene3D" id="4.10.280.10">
    <property type="entry name" value="Helix-loop-helix DNA-binding domain"/>
    <property type="match status" value="1"/>
</dbReference>
<dbReference type="FunFam" id="4.10.280.10:FF:000029">
    <property type="entry name" value="Achaete-scute family bHLH transcription factor 1"/>
    <property type="match status" value="1"/>
</dbReference>
<dbReference type="PANTHER" id="PTHR23349:SF110">
    <property type="entry name" value="BHLH DOMAIN-CONTAINING PROTEIN"/>
    <property type="match status" value="1"/>
</dbReference>
<dbReference type="InterPro" id="IPR036638">
    <property type="entry name" value="HLH_DNA-bd_sf"/>
</dbReference>
<sequence length="117" mass="13556">SPHSTMSKSASNQKERRNERERKRVNQVNQGFNQLRARIERVSANKKLSKAATLREAARYIAHLNQILQHGTAVPQTAYSPPHFKSEVFPSEESYQSHSPLEYKVDSNQHHQYYVSH</sequence>
<dbReference type="PANTHER" id="PTHR23349">
    <property type="entry name" value="BASIC HELIX-LOOP-HELIX TRANSCRIPTION FACTOR, TWIST"/>
    <property type="match status" value="1"/>
</dbReference>
<dbReference type="SUPFAM" id="SSF47459">
    <property type="entry name" value="HLH, helix-loop-helix DNA-binding domain"/>
    <property type="match status" value="1"/>
</dbReference>
<evidence type="ECO:0000313" key="8">
    <source>
        <dbReference type="Proteomes" id="UP001328107"/>
    </source>
</evidence>
<comment type="caution">
    <text evidence="7">The sequence shown here is derived from an EMBL/GenBank/DDBJ whole genome shotgun (WGS) entry which is preliminary data.</text>
</comment>
<feature type="non-terminal residue" evidence="7">
    <location>
        <position position="117"/>
    </location>
</feature>
<dbReference type="GO" id="GO:0005634">
    <property type="term" value="C:nucleus"/>
    <property type="evidence" value="ECO:0007669"/>
    <property type="project" value="UniProtKB-SubCell"/>
</dbReference>
<dbReference type="PROSITE" id="PS50888">
    <property type="entry name" value="BHLH"/>
    <property type="match status" value="1"/>
</dbReference>
<dbReference type="GO" id="GO:0000981">
    <property type="term" value="F:DNA-binding transcription factor activity, RNA polymerase II-specific"/>
    <property type="evidence" value="ECO:0007669"/>
    <property type="project" value="TreeGrafter"/>
</dbReference>
<dbReference type="Proteomes" id="UP001328107">
    <property type="component" value="Unassembled WGS sequence"/>
</dbReference>
<dbReference type="GO" id="GO:0007399">
    <property type="term" value="P:nervous system development"/>
    <property type="evidence" value="ECO:0007669"/>
    <property type="project" value="UniProtKB-KW"/>
</dbReference>
<dbReference type="InterPro" id="IPR011598">
    <property type="entry name" value="bHLH_dom"/>
</dbReference>
<accession>A0AAN4ZAV1</accession>
<keyword evidence="2" id="KW-0524">Neurogenesis</keyword>
<name>A0AAN4ZAV1_9BILA</name>
<protein>
    <recommendedName>
        <fullName evidence="6">BHLH domain-containing protein</fullName>
    </recommendedName>
</protein>
<reference evidence="8" key="1">
    <citation type="submission" date="2022-10" db="EMBL/GenBank/DDBJ databases">
        <title>Genome assembly of Pristionchus species.</title>
        <authorList>
            <person name="Yoshida K."/>
            <person name="Sommer R.J."/>
        </authorList>
    </citation>
    <scope>NUCLEOTIDE SEQUENCE [LARGE SCALE GENOMIC DNA]</scope>
    <source>
        <strain evidence="8">RS5460</strain>
    </source>
</reference>
<dbReference type="GO" id="GO:0046983">
    <property type="term" value="F:protein dimerization activity"/>
    <property type="evidence" value="ECO:0007669"/>
    <property type="project" value="InterPro"/>
</dbReference>
<dbReference type="Pfam" id="PF00010">
    <property type="entry name" value="HLH"/>
    <property type="match status" value="1"/>
</dbReference>
<dbReference type="InterPro" id="IPR050283">
    <property type="entry name" value="E-box_TF_Regulators"/>
</dbReference>
<comment type="subcellular location">
    <subcellularLocation>
        <location evidence="1">Nucleus</location>
    </subcellularLocation>
</comment>
<organism evidence="7 8">
    <name type="scientific">Pristionchus mayeri</name>
    <dbReference type="NCBI Taxonomy" id="1317129"/>
    <lineage>
        <taxon>Eukaryota</taxon>
        <taxon>Metazoa</taxon>
        <taxon>Ecdysozoa</taxon>
        <taxon>Nematoda</taxon>
        <taxon>Chromadorea</taxon>
        <taxon>Rhabditida</taxon>
        <taxon>Rhabditina</taxon>
        <taxon>Diplogasteromorpha</taxon>
        <taxon>Diplogasteroidea</taxon>
        <taxon>Neodiplogasteridae</taxon>
        <taxon>Pristionchus</taxon>
    </lineage>
</organism>
<keyword evidence="8" id="KW-1185">Reference proteome</keyword>
<dbReference type="GO" id="GO:0000977">
    <property type="term" value="F:RNA polymerase II transcription regulatory region sequence-specific DNA binding"/>
    <property type="evidence" value="ECO:0007669"/>
    <property type="project" value="TreeGrafter"/>
</dbReference>
<keyword evidence="3" id="KW-0238">DNA-binding</keyword>
<dbReference type="EMBL" id="BTRK01000002">
    <property type="protein sequence ID" value="GMR36579.1"/>
    <property type="molecule type" value="Genomic_DNA"/>
</dbReference>
<gene>
    <name evidence="7" type="ORF">PMAYCL1PPCAC_06774</name>
</gene>
<feature type="domain" description="BHLH" evidence="6">
    <location>
        <begin position="12"/>
        <end position="64"/>
    </location>
</feature>
<evidence type="ECO:0000256" key="2">
    <source>
        <dbReference type="ARBA" id="ARBA00022902"/>
    </source>
</evidence>